<sequence>WESGVARPDLLLSDMIKICHPDLLPDYELTYMERLTSN</sequence>
<dbReference type="EMBL" id="SNRY01000766">
    <property type="protein sequence ID" value="KAA6336737.1"/>
    <property type="molecule type" value="Genomic_DNA"/>
</dbReference>
<protein>
    <submittedName>
        <fullName evidence="1">Iron complex transport system substrate-binding protein</fullName>
    </submittedName>
</protein>
<accession>A0A5J4RRV9</accession>
<name>A0A5J4RRV9_9ZZZZ</name>
<dbReference type="AlphaFoldDB" id="A0A5J4RRV9"/>
<gene>
    <name evidence="1" type="ORF">EZS27_015141</name>
</gene>
<proteinExistence type="predicted"/>
<comment type="caution">
    <text evidence="1">The sequence shown here is derived from an EMBL/GenBank/DDBJ whole genome shotgun (WGS) entry which is preliminary data.</text>
</comment>
<evidence type="ECO:0000313" key="1">
    <source>
        <dbReference type="EMBL" id="KAA6336737.1"/>
    </source>
</evidence>
<organism evidence="1">
    <name type="scientific">termite gut metagenome</name>
    <dbReference type="NCBI Taxonomy" id="433724"/>
    <lineage>
        <taxon>unclassified sequences</taxon>
        <taxon>metagenomes</taxon>
        <taxon>organismal metagenomes</taxon>
    </lineage>
</organism>
<feature type="non-terminal residue" evidence="1">
    <location>
        <position position="1"/>
    </location>
</feature>
<reference evidence="1" key="1">
    <citation type="submission" date="2019-03" db="EMBL/GenBank/DDBJ databases">
        <title>Single cell metagenomics reveals metabolic interactions within the superorganism composed of flagellate Streblomastix strix and complex community of Bacteroidetes bacteria on its surface.</title>
        <authorList>
            <person name="Treitli S.C."/>
            <person name="Kolisko M."/>
            <person name="Husnik F."/>
            <person name="Keeling P."/>
            <person name="Hampl V."/>
        </authorList>
    </citation>
    <scope>NUCLEOTIDE SEQUENCE</scope>
    <source>
        <strain evidence="1">STM</strain>
    </source>
</reference>